<dbReference type="NCBIfam" id="NF006523">
    <property type="entry name" value="PRK08974.1"/>
    <property type="match status" value="1"/>
</dbReference>
<dbReference type="InterPro" id="IPR050237">
    <property type="entry name" value="ATP-dep_AMP-bd_enzyme"/>
</dbReference>
<dbReference type="InterPro" id="IPR000873">
    <property type="entry name" value="AMP-dep_synth/lig_dom"/>
</dbReference>
<evidence type="ECO:0000256" key="14">
    <source>
        <dbReference type="ARBA" id="ARBA00042773"/>
    </source>
</evidence>
<keyword evidence="11" id="KW-0472">Membrane</keyword>
<keyword evidence="7" id="KW-0276">Fatty acid metabolism</keyword>
<keyword evidence="8" id="KW-0067">ATP-binding</keyword>
<evidence type="ECO:0000256" key="6">
    <source>
        <dbReference type="ARBA" id="ARBA00022741"/>
    </source>
</evidence>
<evidence type="ECO:0000256" key="13">
    <source>
        <dbReference type="ARBA" id="ARBA00039545"/>
    </source>
</evidence>
<dbReference type="FunFam" id="3.40.50.12780:FF:000003">
    <property type="entry name" value="Long-chain-fatty-acid--CoA ligase FadD"/>
    <property type="match status" value="1"/>
</dbReference>
<keyword evidence="10" id="KW-0443">Lipid metabolism</keyword>
<dbReference type="GO" id="GO:0004467">
    <property type="term" value="F:long-chain fatty acid-CoA ligase activity"/>
    <property type="evidence" value="ECO:0007669"/>
    <property type="project" value="UniProtKB-EC"/>
</dbReference>
<dbReference type="PANTHER" id="PTHR43767">
    <property type="entry name" value="LONG-CHAIN-FATTY-ACID--COA LIGASE"/>
    <property type="match status" value="1"/>
</dbReference>
<evidence type="ECO:0000259" key="15">
    <source>
        <dbReference type="Pfam" id="PF00501"/>
    </source>
</evidence>
<accession>A0A4V2W5I2</accession>
<keyword evidence="9" id="KW-0460">Magnesium</keyword>
<evidence type="ECO:0000313" key="17">
    <source>
        <dbReference type="EMBL" id="TCV99975.1"/>
    </source>
</evidence>
<comment type="cofactor">
    <cofactor evidence="1">
        <name>Mg(2+)</name>
        <dbReference type="ChEBI" id="CHEBI:18420"/>
    </cofactor>
</comment>
<dbReference type="Proteomes" id="UP000295719">
    <property type="component" value="Unassembled WGS sequence"/>
</dbReference>
<dbReference type="Gene3D" id="3.40.50.12780">
    <property type="entry name" value="N-terminal domain of ligase-like"/>
    <property type="match status" value="1"/>
</dbReference>
<evidence type="ECO:0000256" key="12">
    <source>
        <dbReference type="ARBA" id="ARBA00026121"/>
    </source>
</evidence>
<dbReference type="PANTHER" id="PTHR43767:SF8">
    <property type="entry name" value="LONG-CHAIN-FATTY-ACID--COA LIGASE"/>
    <property type="match status" value="1"/>
</dbReference>
<comment type="similarity">
    <text evidence="4">Belongs to the ATP-dependent AMP-binding enzyme family.</text>
</comment>
<dbReference type="CDD" id="cd05936">
    <property type="entry name" value="FC-FACS_FadD_like"/>
    <property type="match status" value="1"/>
</dbReference>
<dbReference type="FunFam" id="3.30.300.30:FF:000006">
    <property type="entry name" value="Long-chain-fatty-acid--CoA ligase FadD"/>
    <property type="match status" value="1"/>
</dbReference>
<sequence>MKLPVTQSTLPMEKNWLSHYPEDVPAHINPDTYSSLVDQFDHVVRRFADRPAFINFGRVLTYRQLDSKSRAFAAYLQHLKLPAGSRIALMMPNLLQYPVALFGILRAGMTVVNINPLYKPAELAHHLNDSGAAAIIVNANFAHTLAAVVKQSDVRHIVVTEIGDELPGLKGLLMSAVVKYLKKGVPDYHLPTAVAWKTALAIGSRLKYAPPPVKSSDLAFLQYTGATTGLAKGAMLTHRNILANVAQIKAAYGPLLQAGNETMVTALPLYHIFALAVNCLLFVEMGGCNLLITNGRDIPGLVKTLRRQPFTAISGVNTLYRALLNNQAFTRLDFRSLKLSVAGGMPIQQTVAERWQSLTGSHLLEGYGLTEASPLVSGNPHNLQCYSGSIGLPIPSTDIRVVDDAGNAVAAGQPGELLVRGPQVMAGYWRQPEASAEVLKDGWLSTGDVVTVDSDGFFHIVDRKKDIILVSGFNVYPNEIEAVVNRHPKVSEAAAIGIPCDNTGEAIKLVVVKKDPSLTGDELVNYCRRYLTGYKVPRMIVFCDALPLSAVGKVLRKQLRSQSVGQQSLKTL</sequence>
<comment type="subcellular location">
    <subcellularLocation>
        <location evidence="2">Membrane</location>
        <topology evidence="2">Peripheral membrane protein</topology>
    </subcellularLocation>
</comment>
<evidence type="ECO:0000256" key="2">
    <source>
        <dbReference type="ARBA" id="ARBA00004170"/>
    </source>
</evidence>
<keyword evidence="5" id="KW-0436">Ligase</keyword>
<evidence type="ECO:0000256" key="4">
    <source>
        <dbReference type="ARBA" id="ARBA00006432"/>
    </source>
</evidence>
<keyword evidence="18" id="KW-1185">Reference proteome</keyword>
<evidence type="ECO:0000256" key="8">
    <source>
        <dbReference type="ARBA" id="ARBA00022840"/>
    </source>
</evidence>
<feature type="domain" description="AMP-binding enzyme C-terminal" evidence="16">
    <location>
        <begin position="479"/>
        <end position="553"/>
    </location>
</feature>
<dbReference type="EC" id="6.2.1.3" evidence="12"/>
<reference evidence="17 18" key="1">
    <citation type="submission" date="2019-03" db="EMBL/GenBank/DDBJ databases">
        <title>Genomic Encyclopedia of Type Strains, Phase IV (KMG-IV): sequencing the most valuable type-strain genomes for metagenomic binning, comparative biology and taxonomic classification.</title>
        <authorList>
            <person name="Goeker M."/>
        </authorList>
    </citation>
    <scope>NUCLEOTIDE SEQUENCE [LARGE SCALE GENOMIC DNA]</scope>
    <source>
        <strain evidence="17 18">DSM 19580</strain>
    </source>
</reference>
<evidence type="ECO:0000256" key="5">
    <source>
        <dbReference type="ARBA" id="ARBA00022598"/>
    </source>
</evidence>
<dbReference type="GO" id="GO:0016020">
    <property type="term" value="C:membrane"/>
    <property type="evidence" value="ECO:0007669"/>
    <property type="project" value="UniProtKB-SubCell"/>
</dbReference>
<protein>
    <recommendedName>
        <fullName evidence="13">Long-chain-fatty-acid--CoA ligase</fullName>
        <ecNumber evidence="12">6.2.1.3</ecNumber>
    </recommendedName>
    <alternativeName>
        <fullName evidence="14">Long-chain acyl-CoA synthetase</fullName>
    </alternativeName>
</protein>
<dbReference type="Gene3D" id="3.30.300.30">
    <property type="match status" value="1"/>
</dbReference>
<comment type="pathway">
    <text evidence="3">Lipid metabolism; fatty acid beta-oxidation.</text>
</comment>
<evidence type="ECO:0000256" key="11">
    <source>
        <dbReference type="ARBA" id="ARBA00023136"/>
    </source>
</evidence>
<dbReference type="AlphaFoldDB" id="A0A4V2W5I2"/>
<evidence type="ECO:0000256" key="10">
    <source>
        <dbReference type="ARBA" id="ARBA00023098"/>
    </source>
</evidence>
<evidence type="ECO:0000256" key="1">
    <source>
        <dbReference type="ARBA" id="ARBA00001946"/>
    </source>
</evidence>
<evidence type="ECO:0000256" key="3">
    <source>
        <dbReference type="ARBA" id="ARBA00005005"/>
    </source>
</evidence>
<keyword evidence="6" id="KW-0547">Nucleotide-binding</keyword>
<organism evidence="17 18">
    <name type="scientific">Biostraticola tofi</name>
    <dbReference type="NCBI Taxonomy" id="466109"/>
    <lineage>
        <taxon>Bacteria</taxon>
        <taxon>Pseudomonadati</taxon>
        <taxon>Pseudomonadota</taxon>
        <taxon>Gammaproteobacteria</taxon>
        <taxon>Enterobacterales</taxon>
        <taxon>Bruguierivoracaceae</taxon>
        <taxon>Biostraticola</taxon>
    </lineage>
</organism>
<proteinExistence type="inferred from homology"/>
<dbReference type="Pfam" id="PF00501">
    <property type="entry name" value="AMP-binding"/>
    <property type="match status" value="1"/>
</dbReference>
<dbReference type="SUPFAM" id="SSF56801">
    <property type="entry name" value="Acetyl-CoA synthetase-like"/>
    <property type="match status" value="1"/>
</dbReference>
<evidence type="ECO:0000259" key="16">
    <source>
        <dbReference type="Pfam" id="PF13193"/>
    </source>
</evidence>
<evidence type="ECO:0000256" key="9">
    <source>
        <dbReference type="ARBA" id="ARBA00022842"/>
    </source>
</evidence>
<dbReference type="InterPro" id="IPR025110">
    <property type="entry name" value="AMP-bd_C"/>
</dbReference>
<name>A0A4V2W5I2_9GAMM</name>
<dbReference type="InterPro" id="IPR045851">
    <property type="entry name" value="AMP-bd_C_sf"/>
</dbReference>
<dbReference type="GO" id="GO:0005524">
    <property type="term" value="F:ATP binding"/>
    <property type="evidence" value="ECO:0007669"/>
    <property type="project" value="UniProtKB-KW"/>
</dbReference>
<gene>
    <name evidence="17" type="ORF">EDC52_101317</name>
</gene>
<evidence type="ECO:0000256" key="7">
    <source>
        <dbReference type="ARBA" id="ARBA00022832"/>
    </source>
</evidence>
<comment type="caution">
    <text evidence="17">The sequence shown here is derived from an EMBL/GenBank/DDBJ whole genome shotgun (WGS) entry which is preliminary data.</text>
</comment>
<evidence type="ECO:0000313" key="18">
    <source>
        <dbReference type="Proteomes" id="UP000295719"/>
    </source>
</evidence>
<dbReference type="Pfam" id="PF13193">
    <property type="entry name" value="AMP-binding_C"/>
    <property type="match status" value="1"/>
</dbReference>
<feature type="domain" description="AMP-dependent synthetase/ligase" evidence="15">
    <location>
        <begin position="40"/>
        <end position="429"/>
    </location>
</feature>
<dbReference type="EMBL" id="SMCR01000001">
    <property type="protein sequence ID" value="TCV99975.1"/>
    <property type="molecule type" value="Genomic_DNA"/>
</dbReference>
<dbReference type="InterPro" id="IPR042099">
    <property type="entry name" value="ANL_N_sf"/>
</dbReference>